<evidence type="ECO:0000313" key="2">
    <source>
        <dbReference type="Proteomes" id="UP001202827"/>
    </source>
</evidence>
<dbReference type="Pfam" id="PF11367">
    <property type="entry name" value="Tail_completion_gp17"/>
    <property type="match status" value="1"/>
</dbReference>
<dbReference type="InterPro" id="IPR053745">
    <property type="entry name" value="Viral_Tail_Comp_sf"/>
</dbReference>
<dbReference type="EMBL" id="JALPRY010000004">
    <property type="protein sequence ID" value="MCK8779085.1"/>
    <property type="molecule type" value="Genomic_DNA"/>
</dbReference>
<accession>A0ABT0IMH6</accession>
<sequence>MASPSLELQGAIVSRLKASAALTALNKGRVYDAVPDNAVFPYVTVGEGDETSDDVDCVDGFEISLDIDVWSRATGFPEAKAISDEIRKALKTPDLTIPTNALVSFRHRQTRFLRDPDGLTSHAVMTFEAIAEQP</sequence>
<reference evidence="1 2" key="1">
    <citation type="submission" date="2022-04" db="EMBL/GenBank/DDBJ databases">
        <title>Rhizobium coralii sp. nov., isolated from coral Turbinaria peltata.</title>
        <authorList>
            <person name="Sun H."/>
        </authorList>
    </citation>
    <scope>NUCLEOTIDE SEQUENCE [LARGE SCALE GENOMIC DNA]</scope>
    <source>
        <strain evidence="1 2">NTR19</strain>
    </source>
</reference>
<keyword evidence="2" id="KW-1185">Reference proteome</keyword>
<dbReference type="InterPro" id="IPR021508">
    <property type="entry name" value="Gp17-like"/>
</dbReference>
<name>A0ABT0IMH6_9HYPH</name>
<organism evidence="1 2">
    <name type="scientific">Neorhizobium turbinariae</name>
    <dbReference type="NCBI Taxonomy" id="2937795"/>
    <lineage>
        <taxon>Bacteria</taxon>
        <taxon>Pseudomonadati</taxon>
        <taxon>Pseudomonadota</taxon>
        <taxon>Alphaproteobacteria</taxon>
        <taxon>Hyphomicrobiales</taxon>
        <taxon>Rhizobiaceae</taxon>
        <taxon>Rhizobium/Agrobacterium group</taxon>
        <taxon>Neorhizobium</taxon>
    </lineage>
</organism>
<protein>
    <submittedName>
        <fullName evidence="1">DUF3168 domain-containing protein</fullName>
    </submittedName>
</protein>
<comment type="caution">
    <text evidence="1">The sequence shown here is derived from an EMBL/GenBank/DDBJ whole genome shotgun (WGS) entry which is preliminary data.</text>
</comment>
<dbReference type="Gene3D" id="3.30.2000.30">
    <property type="match status" value="1"/>
</dbReference>
<dbReference type="Proteomes" id="UP001202827">
    <property type="component" value="Unassembled WGS sequence"/>
</dbReference>
<gene>
    <name evidence="1" type="ORF">M0654_03705</name>
</gene>
<dbReference type="RefSeq" id="WP_248681896.1">
    <property type="nucleotide sequence ID" value="NZ_JALPRY010000004.1"/>
</dbReference>
<proteinExistence type="predicted"/>
<evidence type="ECO:0000313" key="1">
    <source>
        <dbReference type="EMBL" id="MCK8779085.1"/>
    </source>
</evidence>